<dbReference type="AlphaFoldDB" id="A0A4U1BI91"/>
<dbReference type="Pfam" id="PF09722">
    <property type="entry name" value="Xre_MbcA_ParS_C"/>
    <property type="match status" value="1"/>
</dbReference>
<protein>
    <submittedName>
        <fullName evidence="2">DUF2384 domain-containing protein</fullName>
    </submittedName>
</protein>
<evidence type="ECO:0000259" key="1">
    <source>
        <dbReference type="Pfam" id="PF09722"/>
    </source>
</evidence>
<gene>
    <name evidence="2" type="ORF">FCL40_01165</name>
</gene>
<dbReference type="EMBL" id="SWCI01000001">
    <property type="protein sequence ID" value="TKB51196.1"/>
    <property type="molecule type" value="Genomic_DNA"/>
</dbReference>
<sequence length="146" mass="16473">MTTTALSLDEIVISRLEPGIKPESTTALHEAILQEQRLTGRALKLVAKRLPRQIVAGAIGINTSNLSKLYYRKRLSRVQSERISDLTATWSELNDVFMHDDNALNEWLHSKLPALSGRPPAKLLETIVGRKALREILNRLRYADFS</sequence>
<name>A0A4U1BI91_9GAMM</name>
<dbReference type="InterPro" id="IPR024467">
    <property type="entry name" value="Xre/MbcA/ParS-like_toxin-bd"/>
</dbReference>
<feature type="domain" description="Antitoxin Xre/MbcA/ParS-like toxin-binding" evidence="1">
    <location>
        <begin position="93"/>
        <end position="142"/>
    </location>
</feature>
<dbReference type="RefSeq" id="WP_136850523.1">
    <property type="nucleotide sequence ID" value="NZ_SWCI01000001.1"/>
</dbReference>
<organism evidence="2 3">
    <name type="scientific">Ferrimonas sediminicola</name>
    <dbReference type="NCBI Taxonomy" id="2569538"/>
    <lineage>
        <taxon>Bacteria</taxon>
        <taxon>Pseudomonadati</taxon>
        <taxon>Pseudomonadota</taxon>
        <taxon>Gammaproteobacteria</taxon>
        <taxon>Alteromonadales</taxon>
        <taxon>Ferrimonadaceae</taxon>
        <taxon>Ferrimonas</taxon>
    </lineage>
</organism>
<proteinExistence type="predicted"/>
<accession>A0A4U1BI91</accession>
<evidence type="ECO:0000313" key="3">
    <source>
        <dbReference type="Proteomes" id="UP000305674"/>
    </source>
</evidence>
<comment type="caution">
    <text evidence="2">The sequence shown here is derived from an EMBL/GenBank/DDBJ whole genome shotgun (WGS) entry which is preliminary data.</text>
</comment>
<dbReference type="OrthoDB" id="8595277at2"/>
<evidence type="ECO:0000313" key="2">
    <source>
        <dbReference type="EMBL" id="TKB51196.1"/>
    </source>
</evidence>
<keyword evidence="3" id="KW-1185">Reference proteome</keyword>
<reference evidence="2 3" key="1">
    <citation type="submission" date="2019-04" db="EMBL/GenBank/DDBJ databases">
        <authorList>
            <person name="Hwang J.C."/>
        </authorList>
    </citation>
    <scope>NUCLEOTIDE SEQUENCE [LARGE SCALE GENOMIC DNA]</scope>
    <source>
        <strain evidence="2 3">IMCC35001</strain>
    </source>
</reference>
<dbReference type="Proteomes" id="UP000305674">
    <property type="component" value="Unassembled WGS sequence"/>
</dbReference>